<evidence type="ECO:0000313" key="3">
    <source>
        <dbReference type="EMBL" id="CAB4188536.1"/>
    </source>
</evidence>
<proteinExistence type="predicted"/>
<evidence type="ECO:0000256" key="1">
    <source>
        <dbReference type="SAM" id="MobiDB-lite"/>
    </source>
</evidence>
<name>A0A6J5R1I2_9CAUD</name>
<organism evidence="3">
    <name type="scientific">uncultured Caudovirales phage</name>
    <dbReference type="NCBI Taxonomy" id="2100421"/>
    <lineage>
        <taxon>Viruses</taxon>
        <taxon>Duplodnaviria</taxon>
        <taxon>Heunggongvirae</taxon>
        <taxon>Uroviricota</taxon>
        <taxon>Caudoviricetes</taxon>
        <taxon>Peduoviridae</taxon>
        <taxon>Maltschvirus</taxon>
        <taxon>Maltschvirus maltsch</taxon>
    </lineage>
</organism>
<feature type="compositionally biased region" description="Basic and acidic residues" evidence="1">
    <location>
        <begin position="1"/>
        <end position="13"/>
    </location>
</feature>
<protein>
    <submittedName>
        <fullName evidence="3">Uncharacterized protein</fullName>
    </submittedName>
</protein>
<evidence type="ECO:0000313" key="2">
    <source>
        <dbReference type="EMBL" id="CAB4148412.1"/>
    </source>
</evidence>
<feature type="region of interest" description="Disordered" evidence="1">
    <location>
        <begin position="1"/>
        <end position="29"/>
    </location>
</feature>
<gene>
    <name evidence="3" type="ORF">UFOVP1179_43</name>
    <name evidence="2" type="ORF">UFOVP524_8</name>
</gene>
<accession>A0A6J5R1I2</accession>
<dbReference type="EMBL" id="LR797126">
    <property type="protein sequence ID" value="CAB4188536.1"/>
    <property type="molecule type" value="Genomic_DNA"/>
</dbReference>
<dbReference type="EMBL" id="LR796505">
    <property type="protein sequence ID" value="CAB4148412.1"/>
    <property type="molecule type" value="Genomic_DNA"/>
</dbReference>
<sequence length="127" mass="14631">MQEVKMKSRSEPKRKARPSQAGRLARKHSGNGWCDIETNFPPSAVLAACDQLERESFGKGSDGVRAVNRKNARTLAALLEFTDLRVVDVAKLLNLNRDSAWNLRRKWIDLEEEQRQRWLKVVFARLK</sequence>
<reference evidence="3" key="1">
    <citation type="submission" date="2020-05" db="EMBL/GenBank/DDBJ databases">
        <authorList>
            <person name="Chiriac C."/>
            <person name="Salcher M."/>
            <person name="Ghai R."/>
            <person name="Kavagutti S V."/>
        </authorList>
    </citation>
    <scope>NUCLEOTIDE SEQUENCE</scope>
</reference>